<keyword evidence="1" id="KW-0472">Membrane</keyword>
<accession>A0A0S3Q099</accession>
<evidence type="ECO:0000313" key="3">
    <source>
        <dbReference type="Proteomes" id="UP000236884"/>
    </source>
</evidence>
<sequence>MSDTMNMHVTSVKERARVIRKPHSTWSTFAVPIVMAILSAVGLTTALVGDDHWDWISWITLGIPIAVIFWYWISHRVAKAR</sequence>
<evidence type="ECO:0000256" key="1">
    <source>
        <dbReference type="SAM" id="Phobius"/>
    </source>
</evidence>
<keyword evidence="1" id="KW-1133">Transmembrane helix</keyword>
<keyword evidence="3" id="KW-1185">Reference proteome</keyword>
<name>A0A0S3Q099_9BRAD</name>
<gene>
    <name evidence="2" type="ORF">GJW-30_1_04160</name>
</gene>
<organism evidence="2 3">
    <name type="scientific">Variibacter gotjawalensis</name>
    <dbReference type="NCBI Taxonomy" id="1333996"/>
    <lineage>
        <taxon>Bacteria</taxon>
        <taxon>Pseudomonadati</taxon>
        <taxon>Pseudomonadota</taxon>
        <taxon>Alphaproteobacteria</taxon>
        <taxon>Hyphomicrobiales</taxon>
        <taxon>Nitrobacteraceae</taxon>
        <taxon>Variibacter</taxon>
    </lineage>
</organism>
<proteinExistence type="predicted"/>
<feature type="transmembrane region" description="Helical" evidence="1">
    <location>
        <begin position="55"/>
        <end position="73"/>
    </location>
</feature>
<protein>
    <submittedName>
        <fullName evidence="2">Uncharacterized protein</fullName>
    </submittedName>
</protein>
<dbReference type="AlphaFoldDB" id="A0A0S3Q099"/>
<reference evidence="2 3" key="1">
    <citation type="submission" date="2015-08" db="EMBL/GenBank/DDBJ databases">
        <title>Investigation of the bacterial diversity of lava forest soil.</title>
        <authorList>
            <person name="Lee J.S."/>
        </authorList>
    </citation>
    <scope>NUCLEOTIDE SEQUENCE [LARGE SCALE GENOMIC DNA]</scope>
    <source>
        <strain evidence="2 3">GJW-30</strain>
    </source>
</reference>
<dbReference type="Proteomes" id="UP000236884">
    <property type="component" value="Chromosome"/>
</dbReference>
<evidence type="ECO:0000313" key="2">
    <source>
        <dbReference type="EMBL" id="BAT61601.1"/>
    </source>
</evidence>
<feature type="transmembrane region" description="Helical" evidence="1">
    <location>
        <begin position="25"/>
        <end position="49"/>
    </location>
</feature>
<keyword evidence="1" id="KW-0812">Transmembrane</keyword>
<dbReference type="KEGG" id="vgo:GJW-30_1_04160"/>
<dbReference type="EMBL" id="AP014946">
    <property type="protein sequence ID" value="BAT61601.1"/>
    <property type="molecule type" value="Genomic_DNA"/>
</dbReference>